<feature type="transmembrane region" description="Helical" evidence="1">
    <location>
        <begin position="165"/>
        <end position="183"/>
    </location>
</feature>
<feature type="transmembrane region" description="Helical" evidence="1">
    <location>
        <begin position="95"/>
        <end position="113"/>
    </location>
</feature>
<protein>
    <submittedName>
        <fullName evidence="2">Uncharacterized protein</fullName>
    </submittedName>
</protein>
<accession>A0A344LQ60</accession>
<feature type="transmembrane region" description="Helical" evidence="1">
    <location>
        <begin position="72"/>
        <end position="89"/>
    </location>
</feature>
<organism evidence="2 3">
    <name type="scientific">Flavobacterium fluviale</name>
    <dbReference type="NCBI Taxonomy" id="2249356"/>
    <lineage>
        <taxon>Bacteria</taxon>
        <taxon>Pseudomonadati</taxon>
        <taxon>Bacteroidota</taxon>
        <taxon>Flavobacteriia</taxon>
        <taxon>Flavobacteriales</taxon>
        <taxon>Flavobacteriaceae</taxon>
        <taxon>Flavobacterium</taxon>
    </lineage>
</organism>
<sequence>MKKNYKLILFIEYLIYSSPFYLVLLLKNEFIFIAAIILFKILLINAPKFNLKIIKYPFDTFNIYWHISFRKYKLIYILPILIAIIFMAVNSKNQNLLYAVFLGLSLITCIPSFERETTEEIKQNPFSAEKYLSCQFKNSIINTAYLVLPFALTLCFLLQWEKLIFLIFIFIVPLLNLLLKYIYFNNNYLQQIFFTLFIASSIFLFGVPLLATPFIYKKAIQNLNELKTC</sequence>
<dbReference type="EMBL" id="CP030261">
    <property type="protein sequence ID" value="AXB56052.1"/>
    <property type="molecule type" value="Genomic_DNA"/>
</dbReference>
<keyword evidence="1" id="KW-0812">Transmembrane</keyword>
<feature type="transmembrane region" description="Helical" evidence="1">
    <location>
        <begin position="140"/>
        <end position="159"/>
    </location>
</feature>
<dbReference type="Proteomes" id="UP000251561">
    <property type="component" value="Chromosome"/>
</dbReference>
<proteinExistence type="predicted"/>
<evidence type="ECO:0000313" key="2">
    <source>
        <dbReference type="EMBL" id="AXB56052.1"/>
    </source>
</evidence>
<keyword evidence="1" id="KW-0472">Membrane</keyword>
<feature type="transmembrane region" description="Helical" evidence="1">
    <location>
        <begin position="7"/>
        <end position="24"/>
    </location>
</feature>
<name>A0A344LQ60_9FLAO</name>
<feature type="transmembrane region" description="Helical" evidence="1">
    <location>
        <begin position="30"/>
        <end position="51"/>
    </location>
</feature>
<keyword evidence="1" id="KW-1133">Transmembrane helix</keyword>
<dbReference type="OrthoDB" id="1355264at2"/>
<keyword evidence="3" id="KW-1185">Reference proteome</keyword>
<dbReference type="AlphaFoldDB" id="A0A344LQ60"/>
<evidence type="ECO:0000256" key="1">
    <source>
        <dbReference type="SAM" id="Phobius"/>
    </source>
</evidence>
<gene>
    <name evidence="2" type="ORF">HYN86_05335</name>
</gene>
<evidence type="ECO:0000313" key="3">
    <source>
        <dbReference type="Proteomes" id="UP000251561"/>
    </source>
</evidence>
<dbReference type="KEGG" id="ffl:HYN86_05335"/>
<reference evidence="2 3" key="1">
    <citation type="submission" date="2018-06" db="EMBL/GenBank/DDBJ databases">
        <title>Genome sequencing of Flavobacterium.</title>
        <authorList>
            <person name="Baek M.-G."/>
            <person name="Yi H."/>
        </authorList>
    </citation>
    <scope>NUCLEOTIDE SEQUENCE [LARGE SCALE GENOMIC DNA]</scope>
    <source>
        <strain evidence="2 3">HYN0086</strain>
    </source>
</reference>
<feature type="transmembrane region" description="Helical" evidence="1">
    <location>
        <begin position="192"/>
        <end position="216"/>
    </location>
</feature>